<dbReference type="CDD" id="cd17503">
    <property type="entry name" value="MFS_LmrB_MDR_like"/>
    <property type="match status" value="1"/>
</dbReference>
<evidence type="ECO:0000259" key="9">
    <source>
        <dbReference type="PROSITE" id="PS50850"/>
    </source>
</evidence>
<reference evidence="11" key="1">
    <citation type="journal article" date="2020" name="Appl. Environ. Microbiol.">
        <title>Diazotrophic Anaeromyxobacter Isolates from Soils.</title>
        <authorList>
            <person name="Masuda Y."/>
            <person name="Yamanaka H."/>
            <person name="Xu Z.X."/>
            <person name="Shiratori Y."/>
            <person name="Aono T."/>
            <person name="Amachi S."/>
            <person name="Senoo K."/>
            <person name="Itoh H."/>
        </authorList>
    </citation>
    <scope>NUCLEOTIDE SEQUENCE [LARGE SCALE GENOMIC DNA]</scope>
    <source>
        <strain evidence="11">R267</strain>
    </source>
</reference>
<feature type="transmembrane region" description="Helical" evidence="8">
    <location>
        <begin position="66"/>
        <end position="84"/>
    </location>
</feature>
<keyword evidence="6 8" id="KW-1133">Transmembrane helix</keyword>
<evidence type="ECO:0000256" key="2">
    <source>
        <dbReference type="ARBA" id="ARBA00008537"/>
    </source>
</evidence>
<feature type="transmembrane region" description="Helical" evidence="8">
    <location>
        <begin position="384"/>
        <end position="403"/>
    </location>
</feature>
<dbReference type="GO" id="GO:0022857">
    <property type="term" value="F:transmembrane transporter activity"/>
    <property type="evidence" value="ECO:0007669"/>
    <property type="project" value="InterPro"/>
</dbReference>
<organism evidence="10 11">
    <name type="scientific">Anaeromyxobacter diazotrophicus</name>
    <dbReference type="NCBI Taxonomy" id="2590199"/>
    <lineage>
        <taxon>Bacteria</taxon>
        <taxon>Pseudomonadati</taxon>
        <taxon>Myxococcota</taxon>
        <taxon>Myxococcia</taxon>
        <taxon>Myxococcales</taxon>
        <taxon>Cystobacterineae</taxon>
        <taxon>Anaeromyxobacteraceae</taxon>
        <taxon>Anaeromyxobacter</taxon>
    </lineage>
</organism>
<keyword evidence="7 8" id="KW-0472">Membrane</keyword>
<dbReference type="Gene3D" id="1.20.1250.20">
    <property type="entry name" value="MFS general substrate transporter like domains"/>
    <property type="match status" value="1"/>
</dbReference>
<dbReference type="InterPro" id="IPR036259">
    <property type="entry name" value="MFS_trans_sf"/>
</dbReference>
<feature type="domain" description="Major facilitator superfamily (MFS) profile" evidence="9">
    <location>
        <begin position="23"/>
        <end position="528"/>
    </location>
</feature>
<feature type="transmembrane region" description="Helical" evidence="8">
    <location>
        <begin position="287"/>
        <end position="312"/>
    </location>
</feature>
<keyword evidence="4" id="KW-1003">Cell membrane</keyword>
<dbReference type="Gene3D" id="1.20.1720.10">
    <property type="entry name" value="Multidrug resistance protein D"/>
    <property type="match status" value="1"/>
</dbReference>
<evidence type="ECO:0000256" key="7">
    <source>
        <dbReference type="ARBA" id="ARBA00023136"/>
    </source>
</evidence>
<protein>
    <submittedName>
        <fullName evidence="10">EmrB/QacA family drug resistance transporter</fullName>
    </submittedName>
</protein>
<dbReference type="NCBIfam" id="TIGR00711">
    <property type="entry name" value="efflux_EmrB"/>
    <property type="match status" value="1"/>
</dbReference>
<sequence length="539" mass="57258">MSVAAALPGAAAPARPRTNKWLVTVAVSFGTLMGAIDTSIVNVALPQIRGAVGATVQEITWITTGFVIATVVVMPLTAFLGRFFGQKRVYLASLVLFLVGSALCGTAGSLGTLVFYRALQGFGAGALQPTEQAILRQTFPPKEQGMAMAVFAMAVMVGPAIGPTLGGWIVDNYHWSWIFFINLPIGILGLFMVWRFVEEPDDIRAANRAAAAEQRKYLDWQGIALLSVGLACLQYVLEEGQRDDWFQSRTIAACAAVAALGLLGFVWRELTARAPAVNVRLFKDPVFSSGTLIGAVMFAMLMASMFLLPVFMQELLGFTATQSGLVLVPRVGVMMLATPLVGRIYNRVSPRLLVGIGVVLVSWGSVNLSHVTLQSSSAEIVRQILVQGVGFSFLFVPLTTTALSNVERTKLTDATGLNSLLRQIGGSMGLAVFATLLSRYQTHARHALAAHVTAENPQVVERLGQLQAGLAARGGLDPVSAKAGALAALNGQVTQQAAVLAFEKTFLVTGLVFLCVLPLLLFLKVNRHGAAGAAHAALE</sequence>
<accession>A0A7I9VLG5</accession>
<evidence type="ECO:0000313" key="11">
    <source>
        <dbReference type="Proteomes" id="UP000503640"/>
    </source>
</evidence>
<dbReference type="AlphaFoldDB" id="A0A7I9VLG5"/>
<feature type="transmembrane region" description="Helical" evidence="8">
    <location>
        <begin position="352"/>
        <end position="372"/>
    </location>
</feature>
<feature type="transmembrane region" description="Helical" evidence="8">
    <location>
        <begin position="249"/>
        <end position="267"/>
    </location>
</feature>
<keyword evidence="11" id="KW-1185">Reference proteome</keyword>
<dbReference type="PANTHER" id="PTHR42718">
    <property type="entry name" value="MAJOR FACILITATOR SUPERFAMILY MULTIDRUG TRANSPORTER MFSC"/>
    <property type="match status" value="1"/>
</dbReference>
<name>A0A7I9VLG5_9BACT</name>
<dbReference type="GO" id="GO:0005886">
    <property type="term" value="C:plasma membrane"/>
    <property type="evidence" value="ECO:0007669"/>
    <property type="project" value="UniProtKB-SubCell"/>
</dbReference>
<evidence type="ECO:0000313" key="10">
    <source>
        <dbReference type="EMBL" id="GEJ57255.1"/>
    </source>
</evidence>
<dbReference type="PROSITE" id="PS50850">
    <property type="entry name" value="MFS"/>
    <property type="match status" value="1"/>
</dbReference>
<feature type="transmembrane region" description="Helical" evidence="8">
    <location>
        <begin position="90"/>
        <end position="116"/>
    </location>
</feature>
<feature type="transmembrane region" description="Helical" evidence="8">
    <location>
        <begin position="424"/>
        <end position="441"/>
    </location>
</feature>
<keyword evidence="5 8" id="KW-0812">Transmembrane</keyword>
<feature type="transmembrane region" description="Helical" evidence="8">
    <location>
        <begin position="175"/>
        <end position="197"/>
    </location>
</feature>
<feature type="transmembrane region" description="Helical" evidence="8">
    <location>
        <begin position="505"/>
        <end position="523"/>
    </location>
</feature>
<comment type="subcellular location">
    <subcellularLocation>
        <location evidence="1">Cell membrane</location>
        <topology evidence="1">Multi-pass membrane protein</topology>
    </subcellularLocation>
</comment>
<dbReference type="InterPro" id="IPR011701">
    <property type="entry name" value="MFS"/>
</dbReference>
<dbReference type="PANTHER" id="PTHR42718:SF9">
    <property type="entry name" value="MAJOR FACILITATOR SUPERFAMILY MULTIDRUG TRANSPORTER MFSC"/>
    <property type="match status" value="1"/>
</dbReference>
<dbReference type="EMBL" id="BJTG01000004">
    <property type="protein sequence ID" value="GEJ57255.1"/>
    <property type="molecule type" value="Genomic_DNA"/>
</dbReference>
<dbReference type="InterPro" id="IPR004638">
    <property type="entry name" value="EmrB-like"/>
</dbReference>
<evidence type="ECO:0000256" key="6">
    <source>
        <dbReference type="ARBA" id="ARBA00022989"/>
    </source>
</evidence>
<feature type="transmembrane region" description="Helical" evidence="8">
    <location>
        <begin position="21"/>
        <end position="45"/>
    </location>
</feature>
<keyword evidence="3" id="KW-0813">Transport</keyword>
<evidence type="ECO:0000256" key="3">
    <source>
        <dbReference type="ARBA" id="ARBA00022448"/>
    </source>
</evidence>
<dbReference type="Proteomes" id="UP000503640">
    <property type="component" value="Unassembled WGS sequence"/>
</dbReference>
<dbReference type="SUPFAM" id="SSF103473">
    <property type="entry name" value="MFS general substrate transporter"/>
    <property type="match status" value="1"/>
</dbReference>
<feature type="transmembrane region" description="Helical" evidence="8">
    <location>
        <begin position="324"/>
        <end position="345"/>
    </location>
</feature>
<comment type="caution">
    <text evidence="10">The sequence shown here is derived from an EMBL/GenBank/DDBJ whole genome shotgun (WGS) entry which is preliminary data.</text>
</comment>
<evidence type="ECO:0000256" key="1">
    <source>
        <dbReference type="ARBA" id="ARBA00004651"/>
    </source>
</evidence>
<evidence type="ECO:0000256" key="5">
    <source>
        <dbReference type="ARBA" id="ARBA00022692"/>
    </source>
</evidence>
<dbReference type="InterPro" id="IPR020846">
    <property type="entry name" value="MFS_dom"/>
</dbReference>
<feature type="transmembrane region" description="Helical" evidence="8">
    <location>
        <begin position="146"/>
        <end position="169"/>
    </location>
</feature>
<evidence type="ECO:0000256" key="8">
    <source>
        <dbReference type="SAM" id="Phobius"/>
    </source>
</evidence>
<gene>
    <name evidence="10" type="ORF">AMYX_19960</name>
</gene>
<dbReference type="PRINTS" id="PR01036">
    <property type="entry name" value="TCRTETB"/>
</dbReference>
<comment type="similarity">
    <text evidence="2">Belongs to the major facilitator superfamily. EmrB family.</text>
</comment>
<dbReference type="RefSeq" id="WP_235969555.1">
    <property type="nucleotide sequence ID" value="NZ_BJTG01000004.1"/>
</dbReference>
<dbReference type="Pfam" id="PF07690">
    <property type="entry name" value="MFS_1"/>
    <property type="match status" value="1"/>
</dbReference>
<proteinExistence type="inferred from homology"/>
<evidence type="ECO:0000256" key="4">
    <source>
        <dbReference type="ARBA" id="ARBA00022475"/>
    </source>
</evidence>